<protein>
    <recommendedName>
        <fullName evidence="6">DUF659 domain-containing protein</fullName>
    </recommendedName>
</protein>
<reference evidence="4 5" key="1">
    <citation type="submission" date="2020-05" db="EMBL/GenBank/DDBJ databases">
        <title>WGS assembly of Panicum virgatum.</title>
        <authorList>
            <person name="Lovell J.T."/>
            <person name="Jenkins J."/>
            <person name="Shu S."/>
            <person name="Juenger T.E."/>
            <person name="Schmutz J."/>
        </authorList>
    </citation>
    <scope>NUCLEOTIDE SEQUENCE [LARGE SCALE GENOMIC DNA]</scope>
    <source>
        <strain evidence="5">cv. AP13</strain>
    </source>
</reference>
<dbReference type="PANTHER" id="PTHR32166:SF74">
    <property type="entry name" value="OS05G0256350 PROTEIN"/>
    <property type="match status" value="1"/>
</dbReference>
<name>A0A8T0RV03_PANVG</name>
<dbReference type="Pfam" id="PF05699">
    <property type="entry name" value="Dimer_Tnp_hAT"/>
    <property type="match status" value="1"/>
</dbReference>
<dbReference type="InterPro" id="IPR012337">
    <property type="entry name" value="RNaseH-like_sf"/>
</dbReference>
<dbReference type="EMBL" id="CM029046">
    <property type="protein sequence ID" value="KAG2588536.1"/>
    <property type="molecule type" value="Genomic_DNA"/>
</dbReference>
<proteinExistence type="predicted"/>
<comment type="caution">
    <text evidence="4">The sequence shown here is derived from an EMBL/GenBank/DDBJ whole genome shotgun (WGS) entry which is preliminary data.</text>
</comment>
<dbReference type="GO" id="GO:0046983">
    <property type="term" value="F:protein dimerization activity"/>
    <property type="evidence" value="ECO:0007669"/>
    <property type="project" value="InterPro"/>
</dbReference>
<evidence type="ECO:0008006" key="6">
    <source>
        <dbReference type="Google" id="ProtNLM"/>
    </source>
</evidence>
<keyword evidence="5" id="KW-1185">Reference proteome</keyword>
<feature type="domain" description="HAT C-terminal dimerisation" evidence="3">
    <location>
        <begin position="557"/>
        <end position="617"/>
    </location>
</feature>
<feature type="domain" description="DUF659" evidence="2">
    <location>
        <begin position="221"/>
        <end position="368"/>
    </location>
</feature>
<organism evidence="4 5">
    <name type="scientific">Panicum virgatum</name>
    <name type="common">Blackwell switchgrass</name>
    <dbReference type="NCBI Taxonomy" id="38727"/>
    <lineage>
        <taxon>Eukaryota</taxon>
        <taxon>Viridiplantae</taxon>
        <taxon>Streptophyta</taxon>
        <taxon>Embryophyta</taxon>
        <taxon>Tracheophyta</taxon>
        <taxon>Spermatophyta</taxon>
        <taxon>Magnoliopsida</taxon>
        <taxon>Liliopsida</taxon>
        <taxon>Poales</taxon>
        <taxon>Poaceae</taxon>
        <taxon>PACMAD clade</taxon>
        <taxon>Panicoideae</taxon>
        <taxon>Panicodae</taxon>
        <taxon>Paniceae</taxon>
        <taxon>Panicinae</taxon>
        <taxon>Panicum</taxon>
        <taxon>Panicum sect. Hiantes</taxon>
    </lineage>
</organism>
<dbReference type="Proteomes" id="UP000823388">
    <property type="component" value="Chromosome 5N"/>
</dbReference>
<dbReference type="InterPro" id="IPR008906">
    <property type="entry name" value="HATC_C_dom"/>
</dbReference>
<feature type="compositionally biased region" description="Basic and acidic residues" evidence="1">
    <location>
        <begin position="8"/>
        <end position="22"/>
    </location>
</feature>
<dbReference type="SUPFAM" id="SSF53098">
    <property type="entry name" value="Ribonuclease H-like"/>
    <property type="match status" value="1"/>
</dbReference>
<evidence type="ECO:0000313" key="4">
    <source>
        <dbReference type="EMBL" id="KAG2588536.1"/>
    </source>
</evidence>
<dbReference type="Pfam" id="PF04937">
    <property type="entry name" value="DUF659"/>
    <property type="match status" value="1"/>
</dbReference>
<accession>A0A8T0RV03</accession>
<sequence>MASSTQPHDYDPKTDPARKAKSNDPGWKYVYWKDPARKDWVTYILCGNEASGGIKRFKQHLAGGYGDTVLCPKVSTEIRKKMEAYLQKNRRPLYLDGIEEDGEPEDEVVELSAVDAQAAADATRKVAAKKLADATRKVAAKKLIVAMIRKTPEQVVDQRRAKGFQPTIESVTKTKEEKQYVDMQWALWFMECGVAFNAANSRQFELACEATAQYGSGYKPPTNQQLGEPLLQECVKVTSAMRKDHEQAWKQYGCTLMSDGWTDMRGRHLINFLVNSPEGTYFLESVDASSEVHSATMLAELLQEKIEGNVVQVVTDNGTNYKAACKILMDRIPTLFWSPCVAHCLDLLLEEIENLKAFKKPIARARRVTTFIYRHGRLLRGSPGTKQPLSAIRAQTGGTDLVRAAKIRFATSFLTLKSLNEGSMFVSEAWTGNNLYTTTAGQQVQDIVLSTEFWNSIEDCLRALTPLLIVLRAVDGDEKPAMPEVTALMNHAKERIKQSFNISTKHGLLKKIMEIIERRWVNQIEHPLDRAALYLNPGKFFPLVKPNDDATIGQLRVDWWRSYGGRAIELQRLAKRIVSLCASSSGCERCWSTFNHMHTKKRNRLLHKRLNDIVFVSYNRKMRTSARWSDAVDELTWQHVDEATGASEALRGRNLPRRATATQCYSHSRNVPVPATEDGEEEDEDPHDDAEVSDCEDGNVPATEEDKAGDPDEFDDGF</sequence>
<evidence type="ECO:0000256" key="1">
    <source>
        <dbReference type="SAM" id="MobiDB-lite"/>
    </source>
</evidence>
<gene>
    <name evidence="4" type="ORF">PVAP13_5NG341005</name>
</gene>
<feature type="region of interest" description="Disordered" evidence="1">
    <location>
        <begin position="1"/>
        <end position="23"/>
    </location>
</feature>
<evidence type="ECO:0000313" key="5">
    <source>
        <dbReference type="Proteomes" id="UP000823388"/>
    </source>
</evidence>
<dbReference type="PANTHER" id="PTHR32166">
    <property type="entry name" value="OSJNBA0013A04.12 PROTEIN"/>
    <property type="match status" value="1"/>
</dbReference>
<dbReference type="InterPro" id="IPR007021">
    <property type="entry name" value="DUF659"/>
</dbReference>
<feature type="region of interest" description="Disordered" evidence="1">
    <location>
        <begin position="661"/>
        <end position="718"/>
    </location>
</feature>
<dbReference type="AlphaFoldDB" id="A0A8T0RV03"/>
<feature type="compositionally biased region" description="Acidic residues" evidence="1">
    <location>
        <begin position="677"/>
        <end position="697"/>
    </location>
</feature>
<evidence type="ECO:0000259" key="3">
    <source>
        <dbReference type="Pfam" id="PF05699"/>
    </source>
</evidence>
<evidence type="ECO:0000259" key="2">
    <source>
        <dbReference type="Pfam" id="PF04937"/>
    </source>
</evidence>